<protein>
    <submittedName>
        <fullName evidence="1">Serine/threonine-protein kinase PEPKR2</fullName>
    </submittedName>
</protein>
<dbReference type="EMBL" id="CM045762">
    <property type="protein sequence ID" value="KAI8009387.1"/>
    <property type="molecule type" value="Genomic_DNA"/>
</dbReference>
<sequence length="122" mass="13246">MKSKGKAGSLGGSSSCLWRRFRSKVGLTAVFLLCSFFFLADLFRSLLLSQPENILLTNLGKIKLADFGLAIRIANGQRLTGLARSPAYVAPEVLLGDYSEKVDMWSAGVLLHALLTGLLPFQ</sequence>
<keyword evidence="2" id="KW-1185">Reference proteome</keyword>
<comment type="caution">
    <text evidence="1">The sequence shown here is derived from an EMBL/GenBank/DDBJ whole genome shotgun (WGS) entry which is preliminary data.</text>
</comment>
<evidence type="ECO:0000313" key="2">
    <source>
        <dbReference type="Proteomes" id="UP001060215"/>
    </source>
</evidence>
<name>A0ACC0H9G4_9ERIC</name>
<keyword evidence="1" id="KW-0808">Transferase</keyword>
<proteinExistence type="predicted"/>
<reference evidence="1 2" key="1">
    <citation type="journal article" date="2022" name="Plant J.">
        <title>Chromosome-level genome of Camellia lanceoleosa provides a valuable resource for understanding genome evolution and self-incompatibility.</title>
        <authorList>
            <person name="Gong W."/>
            <person name="Xiao S."/>
            <person name="Wang L."/>
            <person name="Liao Z."/>
            <person name="Chang Y."/>
            <person name="Mo W."/>
            <person name="Hu G."/>
            <person name="Li W."/>
            <person name="Zhao G."/>
            <person name="Zhu H."/>
            <person name="Hu X."/>
            <person name="Ji K."/>
            <person name="Xiang X."/>
            <person name="Song Q."/>
            <person name="Yuan D."/>
            <person name="Jin S."/>
            <person name="Zhang L."/>
        </authorList>
    </citation>
    <scope>NUCLEOTIDE SEQUENCE [LARGE SCALE GENOMIC DNA]</scope>
    <source>
        <strain evidence="1">SQ_2022a</strain>
    </source>
</reference>
<evidence type="ECO:0000313" key="1">
    <source>
        <dbReference type="EMBL" id="KAI8009387.1"/>
    </source>
</evidence>
<organism evidence="1 2">
    <name type="scientific">Camellia lanceoleosa</name>
    <dbReference type="NCBI Taxonomy" id="1840588"/>
    <lineage>
        <taxon>Eukaryota</taxon>
        <taxon>Viridiplantae</taxon>
        <taxon>Streptophyta</taxon>
        <taxon>Embryophyta</taxon>
        <taxon>Tracheophyta</taxon>
        <taxon>Spermatophyta</taxon>
        <taxon>Magnoliopsida</taxon>
        <taxon>eudicotyledons</taxon>
        <taxon>Gunneridae</taxon>
        <taxon>Pentapetalae</taxon>
        <taxon>asterids</taxon>
        <taxon>Ericales</taxon>
        <taxon>Theaceae</taxon>
        <taxon>Camellia</taxon>
    </lineage>
</organism>
<dbReference type="Proteomes" id="UP001060215">
    <property type="component" value="Chromosome 5"/>
</dbReference>
<gene>
    <name evidence="1" type="ORF">LOK49_LG06G01797</name>
</gene>
<accession>A0ACC0H9G4</accession>
<keyword evidence="1" id="KW-0418">Kinase</keyword>